<evidence type="ECO:0000256" key="10">
    <source>
        <dbReference type="ARBA" id="ARBA00023098"/>
    </source>
</evidence>
<evidence type="ECO:0000256" key="4">
    <source>
        <dbReference type="ARBA" id="ARBA00022516"/>
    </source>
</evidence>
<evidence type="ECO:0000256" key="2">
    <source>
        <dbReference type="ARBA" id="ARBA00007362"/>
    </source>
</evidence>
<dbReference type="Proteomes" id="UP001597180">
    <property type="component" value="Unassembled WGS sequence"/>
</dbReference>
<dbReference type="PANTHER" id="PTHR30561">
    <property type="entry name" value="SMR FAMILY PROTON-DEPENDENT DRUG EFFLUX TRANSPORTER SUGE"/>
    <property type="match status" value="1"/>
</dbReference>
<keyword evidence="6" id="KW-0441">Lipid A biosynthesis</keyword>
<evidence type="ECO:0000256" key="5">
    <source>
        <dbReference type="ARBA" id="ARBA00022519"/>
    </source>
</evidence>
<dbReference type="RefSeq" id="WP_079911834.1">
    <property type="nucleotide sequence ID" value="NZ_BAABJG010000023.1"/>
</dbReference>
<evidence type="ECO:0000313" key="15">
    <source>
        <dbReference type="Proteomes" id="UP001597180"/>
    </source>
</evidence>
<organism evidence="14 15">
    <name type="scientific">Paenibacillus vulneris</name>
    <dbReference type="NCBI Taxonomy" id="1133364"/>
    <lineage>
        <taxon>Bacteria</taxon>
        <taxon>Bacillati</taxon>
        <taxon>Bacillota</taxon>
        <taxon>Bacilli</taxon>
        <taxon>Bacillales</taxon>
        <taxon>Paenibacillaceae</taxon>
        <taxon>Paenibacillus</taxon>
    </lineage>
</organism>
<comment type="similarity">
    <text evidence="2">Belongs to the EamA transporter family.</text>
</comment>
<feature type="transmembrane region" description="Helical" evidence="12">
    <location>
        <begin position="102"/>
        <end position="119"/>
    </location>
</feature>
<evidence type="ECO:0000259" key="13">
    <source>
        <dbReference type="Pfam" id="PF00892"/>
    </source>
</evidence>
<protein>
    <submittedName>
        <fullName evidence="14">EamA family transporter</fullName>
    </submittedName>
</protein>
<evidence type="ECO:0000256" key="9">
    <source>
        <dbReference type="ARBA" id="ARBA00022989"/>
    </source>
</evidence>
<dbReference type="PANTHER" id="PTHR30561:SF9">
    <property type="entry name" value="4-AMINO-4-DEOXY-L-ARABINOSE-PHOSPHOUNDECAPRENOL FLIPPASE SUBUNIT ARNF-RELATED"/>
    <property type="match status" value="1"/>
</dbReference>
<keyword evidence="3" id="KW-1003">Cell membrane</keyword>
<dbReference type="Pfam" id="PF00892">
    <property type="entry name" value="EamA"/>
    <property type="match status" value="1"/>
</dbReference>
<dbReference type="InterPro" id="IPR037185">
    <property type="entry name" value="EmrE-like"/>
</dbReference>
<keyword evidence="10" id="KW-0443">Lipid metabolism</keyword>
<evidence type="ECO:0000256" key="1">
    <source>
        <dbReference type="ARBA" id="ARBA00004651"/>
    </source>
</evidence>
<proteinExistence type="inferred from homology"/>
<evidence type="ECO:0000256" key="8">
    <source>
        <dbReference type="ARBA" id="ARBA00022985"/>
    </source>
</evidence>
<gene>
    <name evidence="14" type="ORF">ACFQ4B_29655</name>
</gene>
<keyword evidence="15" id="KW-1185">Reference proteome</keyword>
<keyword evidence="8" id="KW-0448">Lipopolysaccharide biosynthesis</keyword>
<dbReference type="SUPFAM" id="SSF103481">
    <property type="entry name" value="Multidrug resistance efflux transporter EmrE"/>
    <property type="match status" value="1"/>
</dbReference>
<dbReference type="InterPro" id="IPR000620">
    <property type="entry name" value="EamA_dom"/>
</dbReference>
<evidence type="ECO:0000313" key="14">
    <source>
        <dbReference type="EMBL" id="MFD1224279.1"/>
    </source>
</evidence>
<dbReference type="EMBL" id="JBHTLU010000043">
    <property type="protein sequence ID" value="MFD1224279.1"/>
    <property type="molecule type" value="Genomic_DNA"/>
</dbReference>
<keyword evidence="4" id="KW-0444">Lipid biosynthesis</keyword>
<feature type="domain" description="EamA" evidence="13">
    <location>
        <begin position="4"/>
        <end position="119"/>
    </location>
</feature>
<dbReference type="Gene3D" id="1.10.3730.20">
    <property type="match status" value="1"/>
</dbReference>
<feature type="transmembrane region" description="Helical" evidence="12">
    <location>
        <begin position="76"/>
        <end position="96"/>
    </location>
</feature>
<comment type="subcellular location">
    <subcellularLocation>
        <location evidence="1">Cell membrane</location>
        <topology evidence="1">Multi-pass membrane protein</topology>
    </subcellularLocation>
</comment>
<name>A0ABW3UVD4_9BACL</name>
<accession>A0ABW3UVD4</accession>
<dbReference type="InterPro" id="IPR000390">
    <property type="entry name" value="Small_drug/metabolite_transptr"/>
</dbReference>
<evidence type="ECO:0000256" key="3">
    <source>
        <dbReference type="ARBA" id="ARBA00022475"/>
    </source>
</evidence>
<evidence type="ECO:0000256" key="11">
    <source>
        <dbReference type="ARBA" id="ARBA00023136"/>
    </source>
</evidence>
<evidence type="ECO:0000256" key="7">
    <source>
        <dbReference type="ARBA" id="ARBA00022692"/>
    </source>
</evidence>
<feature type="transmembrane region" description="Helical" evidence="12">
    <location>
        <begin position="51"/>
        <end position="69"/>
    </location>
</feature>
<sequence>MKTIWLILISVALGSLGQVILKLGSNKLGTISFSISSLVPVLLRLLKTPEIVLGLLLFGTSFLLWIKVLTRSELSYAYPMVSIGYIIVVILSYFLLDESFSWNKLMGIAIIVAGVWMINK</sequence>
<keyword evidence="11 12" id="KW-0472">Membrane</keyword>
<keyword evidence="7 12" id="KW-0812">Transmembrane</keyword>
<evidence type="ECO:0000256" key="6">
    <source>
        <dbReference type="ARBA" id="ARBA00022556"/>
    </source>
</evidence>
<keyword evidence="9 12" id="KW-1133">Transmembrane helix</keyword>
<reference evidence="15" key="1">
    <citation type="journal article" date="2019" name="Int. J. Syst. Evol. Microbiol.">
        <title>The Global Catalogue of Microorganisms (GCM) 10K type strain sequencing project: providing services to taxonomists for standard genome sequencing and annotation.</title>
        <authorList>
            <consortium name="The Broad Institute Genomics Platform"/>
            <consortium name="The Broad Institute Genome Sequencing Center for Infectious Disease"/>
            <person name="Wu L."/>
            <person name="Ma J."/>
        </authorList>
    </citation>
    <scope>NUCLEOTIDE SEQUENCE [LARGE SCALE GENOMIC DNA]</scope>
    <source>
        <strain evidence="15">CCUG 53270</strain>
    </source>
</reference>
<comment type="caution">
    <text evidence="14">The sequence shown here is derived from an EMBL/GenBank/DDBJ whole genome shotgun (WGS) entry which is preliminary data.</text>
</comment>
<keyword evidence="5" id="KW-0997">Cell inner membrane</keyword>
<evidence type="ECO:0000256" key="12">
    <source>
        <dbReference type="SAM" id="Phobius"/>
    </source>
</evidence>